<protein>
    <submittedName>
        <fullName evidence="1">Uncharacterized protein</fullName>
    </submittedName>
</protein>
<keyword evidence="2" id="KW-1185">Reference proteome</keyword>
<comment type="caution">
    <text evidence="1">The sequence shown here is derived from an EMBL/GenBank/DDBJ whole genome shotgun (WGS) entry which is preliminary data.</text>
</comment>
<dbReference type="AlphaFoldDB" id="A0AA36GP29"/>
<organism evidence="1 2">
    <name type="scientific">Cylicocyclus nassatus</name>
    <name type="common">Nematode worm</name>
    <dbReference type="NCBI Taxonomy" id="53992"/>
    <lineage>
        <taxon>Eukaryota</taxon>
        <taxon>Metazoa</taxon>
        <taxon>Ecdysozoa</taxon>
        <taxon>Nematoda</taxon>
        <taxon>Chromadorea</taxon>
        <taxon>Rhabditida</taxon>
        <taxon>Rhabditina</taxon>
        <taxon>Rhabditomorpha</taxon>
        <taxon>Strongyloidea</taxon>
        <taxon>Strongylidae</taxon>
        <taxon>Cylicocyclus</taxon>
    </lineage>
</organism>
<gene>
    <name evidence="1" type="ORF">CYNAS_LOCUS7709</name>
</gene>
<sequence>MNSSYLIIVCLLAVTHCTDAFLPLGYYGGYPGFGFGTLVQPYVSVHSYPAAYTFHEQPYLYGPRTSLRNIAQHFHREDSHLVDTSLISPFYQFY</sequence>
<proteinExistence type="predicted"/>
<accession>A0AA36GP29</accession>
<dbReference type="EMBL" id="CATQJL010000112">
    <property type="protein sequence ID" value="CAJ0595726.1"/>
    <property type="molecule type" value="Genomic_DNA"/>
</dbReference>
<reference evidence="1" key="1">
    <citation type="submission" date="2023-07" db="EMBL/GenBank/DDBJ databases">
        <authorList>
            <consortium name="CYATHOMIX"/>
        </authorList>
    </citation>
    <scope>NUCLEOTIDE SEQUENCE</scope>
    <source>
        <strain evidence="1">N/A</strain>
    </source>
</reference>
<evidence type="ECO:0000313" key="2">
    <source>
        <dbReference type="Proteomes" id="UP001176961"/>
    </source>
</evidence>
<evidence type="ECO:0000313" key="1">
    <source>
        <dbReference type="EMBL" id="CAJ0595726.1"/>
    </source>
</evidence>
<dbReference type="Proteomes" id="UP001176961">
    <property type="component" value="Unassembled WGS sequence"/>
</dbReference>
<name>A0AA36GP29_CYLNA</name>